<keyword evidence="3 9" id="KW-0032">Aminotransferase</keyword>
<feature type="modified residue" description="N6-(pyridoxal phosphate)lysine" evidence="9">
    <location>
        <position position="269"/>
    </location>
</feature>
<dbReference type="CDD" id="cd00610">
    <property type="entry name" value="OAT_like"/>
    <property type="match status" value="1"/>
</dbReference>
<dbReference type="InterPro" id="IPR049704">
    <property type="entry name" value="Aminotrans_3_PPA_site"/>
</dbReference>
<dbReference type="UniPathway" id="UPA00078">
    <property type="reaction ID" value="UER00160"/>
</dbReference>
<dbReference type="InParanoid" id="W0RML7"/>
<evidence type="ECO:0000313" key="10">
    <source>
        <dbReference type="EMBL" id="AHG92026.1"/>
    </source>
</evidence>
<evidence type="ECO:0000313" key="11">
    <source>
        <dbReference type="Proteomes" id="UP000019151"/>
    </source>
</evidence>
<comment type="cofactor">
    <cofactor evidence="1 9">
        <name>pyridoxal 5'-phosphate</name>
        <dbReference type="ChEBI" id="CHEBI:597326"/>
    </cofactor>
</comment>
<dbReference type="EC" id="2.6.1.62" evidence="9"/>
<proteinExistence type="inferred from homology"/>
<comment type="catalytic activity">
    <reaction evidence="8 9">
        <text>(8S)-8-amino-7-oxononanoate + S-adenosyl-L-methionine = S-adenosyl-4-methylsulfanyl-2-oxobutanoate + (7R,8S)-7,8-diammoniononanoate</text>
        <dbReference type="Rhea" id="RHEA:16861"/>
        <dbReference type="ChEBI" id="CHEBI:16490"/>
        <dbReference type="ChEBI" id="CHEBI:59789"/>
        <dbReference type="ChEBI" id="CHEBI:149468"/>
        <dbReference type="ChEBI" id="CHEBI:149469"/>
        <dbReference type="EC" id="2.6.1.62"/>
    </reaction>
</comment>
<comment type="subunit">
    <text evidence="9">Homodimer.</text>
</comment>
<dbReference type="PATRIC" id="fig|861299.3.peg.4544"/>
<dbReference type="GO" id="GO:0004141">
    <property type="term" value="F:dethiobiotin synthase activity"/>
    <property type="evidence" value="ECO:0007669"/>
    <property type="project" value="TreeGrafter"/>
</dbReference>
<feature type="binding site" evidence="9">
    <location>
        <position position="393"/>
    </location>
    <ligand>
        <name>substrate</name>
    </ligand>
</feature>
<feature type="binding site" evidence="9">
    <location>
        <position position="303"/>
    </location>
    <ligand>
        <name>substrate</name>
    </ligand>
</feature>
<dbReference type="EMBL" id="CP007128">
    <property type="protein sequence ID" value="AHG92026.1"/>
    <property type="molecule type" value="Genomic_DNA"/>
</dbReference>
<keyword evidence="6 9" id="KW-0093">Biotin biosynthesis</keyword>
<dbReference type="GO" id="GO:0030170">
    <property type="term" value="F:pyridoxal phosphate binding"/>
    <property type="evidence" value="ECO:0007669"/>
    <property type="project" value="UniProtKB-UniRule"/>
</dbReference>
<dbReference type="FunFam" id="3.40.640.10:FF:000004">
    <property type="entry name" value="Acetylornithine aminotransferase"/>
    <property type="match status" value="1"/>
</dbReference>
<feature type="binding site" evidence="9">
    <location>
        <position position="145"/>
    </location>
    <ligand>
        <name>substrate</name>
    </ligand>
</feature>
<dbReference type="HOGENOM" id="CLU_016922_4_3_0"/>
<dbReference type="GO" id="GO:0009102">
    <property type="term" value="P:biotin biosynthetic process"/>
    <property type="evidence" value="ECO:0007669"/>
    <property type="project" value="UniProtKB-UniRule"/>
</dbReference>
<evidence type="ECO:0000256" key="1">
    <source>
        <dbReference type="ARBA" id="ARBA00001933"/>
    </source>
</evidence>
<comment type="pathway">
    <text evidence="2 9">Cofactor biosynthesis; biotin biosynthesis; 7,8-diaminononanoate from 8-amino-7-oxononanoate (SAM route): step 1/1.</text>
</comment>
<feature type="binding site" evidence="9">
    <location>
        <position position="240"/>
    </location>
    <ligand>
        <name>pyridoxal 5'-phosphate</name>
        <dbReference type="ChEBI" id="CHEBI:597326"/>
    </ligand>
</feature>
<feature type="site" description="Participates in the substrate recognition with KAPA and in a stacking interaction with the adenine ring of SAM" evidence="9">
    <location>
        <position position="18"/>
    </location>
</feature>
<dbReference type="Pfam" id="PF00202">
    <property type="entry name" value="Aminotran_3"/>
    <property type="match status" value="1"/>
</dbReference>
<evidence type="ECO:0000256" key="6">
    <source>
        <dbReference type="ARBA" id="ARBA00022756"/>
    </source>
</evidence>
<dbReference type="InterPro" id="IPR005815">
    <property type="entry name" value="BioA"/>
</dbReference>
<dbReference type="PANTHER" id="PTHR42684:SF3">
    <property type="entry name" value="ADENOSYLMETHIONINE-8-AMINO-7-OXONONANOATE AMINOTRANSFERASE"/>
    <property type="match status" value="1"/>
</dbReference>
<keyword evidence="11" id="KW-1185">Reference proteome</keyword>
<dbReference type="InterPro" id="IPR015422">
    <property type="entry name" value="PyrdxlP-dep_Trfase_small"/>
</dbReference>
<keyword evidence="9" id="KW-0963">Cytoplasm</keyword>
<feature type="binding site" evidence="9">
    <location>
        <begin position="113"/>
        <end position="114"/>
    </location>
    <ligand>
        <name>pyridoxal 5'-phosphate</name>
        <dbReference type="ChEBI" id="CHEBI:597326"/>
    </ligand>
</feature>
<comment type="subcellular location">
    <subcellularLocation>
        <location evidence="9">Cytoplasm</location>
    </subcellularLocation>
</comment>
<dbReference type="STRING" id="861299.J421_4489"/>
<dbReference type="KEGG" id="gba:J421_4489"/>
<evidence type="ECO:0000256" key="3">
    <source>
        <dbReference type="ARBA" id="ARBA00022576"/>
    </source>
</evidence>
<dbReference type="Gene3D" id="3.40.640.10">
    <property type="entry name" value="Type I PLP-dependent aspartate aminotransferase-like (Major domain)"/>
    <property type="match status" value="1"/>
</dbReference>
<organism evidence="10 11">
    <name type="scientific">Gemmatirosa kalamazoonensis</name>
    <dbReference type="NCBI Taxonomy" id="861299"/>
    <lineage>
        <taxon>Bacteria</taxon>
        <taxon>Pseudomonadati</taxon>
        <taxon>Gemmatimonadota</taxon>
        <taxon>Gemmatimonadia</taxon>
        <taxon>Gemmatimonadales</taxon>
        <taxon>Gemmatimonadaceae</taxon>
        <taxon>Gemmatirosa</taxon>
    </lineage>
</organism>
<keyword evidence="7 9" id="KW-0663">Pyridoxal phosphate</keyword>
<feature type="binding site" evidence="9">
    <location>
        <position position="53"/>
    </location>
    <ligand>
        <name>substrate</name>
    </ligand>
</feature>
<dbReference type="AlphaFoldDB" id="W0RML7"/>
<feature type="binding site" evidence="9">
    <location>
        <position position="269"/>
    </location>
    <ligand>
        <name>substrate</name>
    </ligand>
</feature>
<evidence type="ECO:0000256" key="2">
    <source>
        <dbReference type="ARBA" id="ARBA00005063"/>
    </source>
</evidence>
<feature type="binding site" evidence="9">
    <location>
        <begin position="304"/>
        <end position="305"/>
    </location>
    <ligand>
        <name>pyridoxal 5'-phosphate</name>
        <dbReference type="ChEBI" id="CHEBI:597326"/>
    </ligand>
</feature>
<dbReference type="Gene3D" id="3.90.1150.10">
    <property type="entry name" value="Aspartate Aminotransferase, domain 1"/>
    <property type="match status" value="1"/>
</dbReference>
<protein>
    <recommendedName>
        <fullName evidence="9">Adenosylmethionine-8-amino-7-oxononanoate aminotransferase</fullName>
        <ecNumber evidence="9">2.6.1.62</ecNumber>
    </recommendedName>
    <alternativeName>
        <fullName evidence="9">7,8-diamino-pelargonic acid aminotransferase</fullName>
        <shortName evidence="9">DAPA AT</shortName>
        <shortName evidence="9">DAPA aminotransferase</shortName>
    </alternativeName>
    <alternativeName>
        <fullName evidence="9">7,8-diaminononanoate synthase</fullName>
        <shortName evidence="9">DANS</shortName>
    </alternativeName>
    <alternativeName>
        <fullName evidence="9">Diaminopelargonic acid synthase</fullName>
    </alternativeName>
</protein>
<dbReference type="InterPro" id="IPR015421">
    <property type="entry name" value="PyrdxlP-dep_Trfase_major"/>
</dbReference>
<dbReference type="InterPro" id="IPR005814">
    <property type="entry name" value="Aminotrans_3"/>
</dbReference>
<dbReference type="FunCoup" id="W0RML7">
    <property type="interactions" value="146"/>
</dbReference>
<dbReference type="OrthoDB" id="9801052at2"/>
<dbReference type="SUPFAM" id="SSF53383">
    <property type="entry name" value="PLP-dependent transferases"/>
    <property type="match status" value="1"/>
</dbReference>
<evidence type="ECO:0000256" key="9">
    <source>
        <dbReference type="HAMAP-Rule" id="MF_00834"/>
    </source>
</evidence>
<reference evidence="10 11" key="1">
    <citation type="journal article" date="2014" name="Genome Announc.">
        <title>Genome Sequence and Methylome of Soil Bacterium Gemmatirosa kalamazoonensis KBS708T, a Member of the Rarely Cultivated Gemmatimonadetes Phylum.</title>
        <authorList>
            <person name="Debruyn J.M."/>
            <person name="Radosevich M."/>
            <person name="Wommack K.E."/>
            <person name="Polson S.W."/>
            <person name="Hauser L.J."/>
            <person name="Fawaz M.N."/>
            <person name="Korlach J."/>
            <person name="Tsai Y.C."/>
        </authorList>
    </citation>
    <scope>NUCLEOTIDE SEQUENCE [LARGE SCALE GENOMIC DNA]</scope>
    <source>
        <strain evidence="10 11">KBS708</strain>
    </source>
</reference>
<dbReference type="PROSITE" id="PS00600">
    <property type="entry name" value="AA_TRANSFER_CLASS_3"/>
    <property type="match status" value="1"/>
</dbReference>
<dbReference type="GO" id="GO:0005737">
    <property type="term" value="C:cytoplasm"/>
    <property type="evidence" value="ECO:0007669"/>
    <property type="project" value="UniProtKB-SubCell"/>
</dbReference>
<comment type="function">
    <text evidence="9">Catalyzes the transfer of the alpha-amino group from S-adenosyl-L-methionine (SAM) to 7-keto-8-aminopelargonic acid (KAPA) to form 7,8-diaminopelargonic acid (DAPA). It is the only aminotransferase known to utilize SAM as an amino donor.</text>
</comment>
<evidence type="ECO:0000256" key="7">
    <source>
        <dbReference type="ARBA" id="ARBA00022898"/>
    </source>
</evidence>
<dbReference type="eggNOG" id="COG0161">
    <property type="taxonomic scope" value="Bacteria"/>
</dbReference>
<dbReference type="NCBIfam" id="TIGR00508">
    <property type="entry name" value="bioA"/>
    <property type="match status" value="1"/>
</dbReference>
<evidence type="ECO:0000256" key="5">
    <source>
        <dbReference type="ARBA" id="ARBA00022691"/>
    </source>
</evidence>
<name>W0RML7_9BACT</name>
<keyword evidence="4 9" id="KW-0808">Transferase</keyword>
<dbReference type="NCBIfam" id="NF004624">
    <property type="entry name" value="PRK05964.1"/>
    <property type="match status" value="1"/>
</dbReference>
<dbReference type="HAMAP" id="MF_00834">
    <property type="entry name" value="BioA"/>
    <property type="match status" value="1"/>
</dbReference>
<comment type="similarity">
    <text evidence="9">Belongs to the class-III pyridoxal-phosphate-dependent aminotransferase family. BioA subfamily.</text>
</comment>
<accession>W0RML7</accession>
<dbReference type="GO" id="GO:0004015">
    <property type="term" value="F:adenosylmethionine-8-amino-7-oxononanoate transaminase activity"/>
    <property type="evidence" value="ECO:0007669"/>
    <property type="project" value="UniProtKB-UniRule"/>
</dbReference>
<sequence length="428" mass="45583">METDALLALDARHVWHPYTQHRGAPTPIPVARAEGAYLYTTDGRRILDAISSWWVTLHGHATPEIADAIGQQARTLEQVIFAGCTHEPAVRLCTELARVAPAGLRRVFLSDDGSTAVEVAVKMALQYWENRGEPRRLVAALENAYHGDTFGAMSVSARSVYTASFDPMLFDVARLPDPSEGGAATIDALDALLGTRGRELAAVIVEPLVLGAGGMRMWDEATLRAIAERCRASAIPLIADEVMTGFGRTGPLFACERAGVTPDLMCVSKGITGGFLPLGATLATDALFDTFLSDDRRRTLFHGHSYTANPIACAAALASLALLEAPACTAARARIEAAHRRGLAALAAHPRVSGTRLTGTIAAFEIASPERGYLAGVGRALGAFALADGVLLRPLGDTCYLLPPYCTSDDDLAHAYDVVARFLDQPRP</sequence>
<dbReference type="InterPro" id="IPR015424">
    <property type="entry name" value="PyrdxlP-dep_Trfase"/>
</dbReference>
<dbReference type="RefSeq" id="WP_025413457.1">
    <property type="nucleotide sequence ID" value="NZ_CP007128.1"/>
</dbReference>
<evidence type="ECO:0000256" key="8">
    <source>
        <dbReference type="ARBA" id="ARBA00048449"/>
    </source>
</evidence>
<evidence type="ECO:0000256" key="4">
    <source>
        <dbReference type="ARBA" id="ARBA00022679"/>
    </source>
</evidence>
<keyword evidence="5 9" id="KW-0949">S-adenosyl-L-methionine</keyword>
<dbReference type="PANTHER" id="PTHR42684">
    <property type="entry name" value="ADENOSYLMETHIONINE-8-AMINO-7-OXONONANOATE AMINOTRANSFERASE"/>
    <property type="match status" value="1"/>
</dbReference>
<gene>
    <name evidence="9" type="primary">bioA</name>
    <name evidence="10" type="ORF">J421_4489</name>
</gene>
<dbReference type="Proteomes" id="UP000019151">
    <property type="component" value="Chromosome"/>
</dbReference>